<dbReference type="EMBL" id="JBHTIT010000001">
    <property type="protein sequence ID" value="MFD0950905.1"/>
    <property type="molecule type" value="Genomic_DNA"/>
</dbReference>
<evidence type="ECO:0000313" key="2">
    <source>
        <dbReference type="EMBL" id="MFD0950905.1"/>
    </source>
</evidence>
<proteinExistence type="predicted"/>
<organism evidence="2 3">
    <name type="scientific">Paraperlucidibaca wandonensis</name>
    <dbReference type="NCBI Taxonomy" id="1268273"/>
    <lineage>
        <taxon>Bacteria</taxon>
        <taxon>Pseudomonadati</taxon>
        <taxon>Pseudomonadota</taxon>
        <taxon>Gammaproteobacteria</taxon>
        <taxon>Moraxellales</taxon>
        <taxon>Moraxellaceae</taxon>
        <taxon>Paraperlucidibaca</taxon>
    </lineage>
</organism>
<name>A0ABW3HJF9_9GAMM</name>
<dbReference type="Proteomes" id="UP001597044">
    <property type="component" value="Unassembled WGS sequence"/>
</dbReference>
<accession>A0ABW3HJF9</accession>
<protein>
    <submittedName>
        <fullName evidence="2">DUF3108 domain-containing protein</fullName>
    </submittedName>
</protein>
<evidence type="ECO:0000313" key="3">
    <source>
        <dbReference type="Proteomes" id="UP001597044"/>
    </source>
</evidence>
<sequence>MTGRQRLCIAIVLSALAHVLTFNDIEWSWPWQDESSDEVLSKKPAEELKRVKLAFAKPTPESEWPVVYLLKPDAPVIVEQAKPVAAKPKTTPKPEIIVKATEPTISDDLLNEIVADAPAPEIIEPAPSFPVQVTALQRASYYGFQLKLTQQWFMEGFRYAIINNASKFGFTATLSSEGQVSPEGLHPEHYRLLLNNDLKQYADFDRDAGVVIHGKAGHRETAPITPDFQDMASLPYHVAVSYSGEAEKRLMVTTGSSVYEIALNIISEDQLKLPGGVLRTIHLTGSRIRSDGTRQSGYDIWLAPGLRNFPVKFRGPDSKGNILEMAVMTLMFDGKAVFGKDVVFEPTSASEDALPESMLPEIIGNTNALPEPSTTESPPVPEPTAEDALIGNKTPAASDDSAE</sequence>
<keyword evidence="3" id="KW-1185">Reference proteome</keyword>
<comment type="caution">
    <text evidence="2">The sequence shown here is derived from an EMBL/GenBank/DDBJ whole genome shotgun (WGS) entry which is preliminary data.</text>
</comment>
<dbReference type="RefSeq" id="WP_379072026.1">
    <property type="nucleotide sequence ID" value="NZ_JBHTIT010000001.1"/>
</dbReference>
<feature type="region of interest" description="Disordered" evidence="1">
    <location>
        <begin position="349"/>
        <end position="403"/>
    </location>
</feature>
<reference evidence="3" key="1">
    <citation type="journal article" date="2019" name="Int. J. Syst. Evol. Microbiol.">
        <title>The Global Catalogue of Microorganisms (GCM) 10K type strain sequencing project: providing services to taxonomists for standard genome sequencing and annotation.</title>
        <authorList>
            <consortium name="The Broad Institute Genomics Platform"/>
            <consortium name="The Broad Institute Genome Sequencing Center for Infectious Disease"/>
            <person name="Wu L."/>
            <person name="Ma J."/>
        </authorList>
    </citation>
    <scope>NUCLEOTIDE SEQUENCE [LARGE SCALE GENOMIC DNA]</scope>
    <source>
        <strain evidence="3">CCUG 63419</strain>
    </source>
</reference>
<gene>
    <name evidence="2" type="ORF">ACFQ0F_10975</name>
</gene>
<evidence type="ECO:0000256" key="1">
    <source>
        <dbReference type="SAM" id="MobiDB-lite"/>
    </source>
</evidence>